<dbReference type="Proteomes" id="UP000294963">
    <property type="component" value="Unassembled WGS sequence"/>
</dbReference>
<evidence type="ECO:0000313" key="1">
    <source>
        <dbReference type="EMBL" id="TCM61856.1"/>
    </source>
</evidence>
<reference evidence="1 2" key="1">
    <citation type="submission" date="2019-03" db="EMBL/GenBank/DDBJ databases">
        <title>Genomic analyses of the natural microbiome of Caenorhabditis elegans.</title>
        <authorList>
            <person name="Samuel B."/>
        </authorList>
    </citation>
    <scope>NUCLEOTIDE SEQUENCE [LARGE SCALE GENOMIC DNA]</scope>
    <source>
        <strain evidence="1 2">JUb89</strain>
    </source>
</reference>
<protein>
    <submittedName>
        <fullName evidence="1">Phage gp46-like protein</fullName>
    </submittedName>
</protein>
<gene>
    <name evidence="1" type="ORF">EC844_12610</name>
</gene>
<proteinExistence type="predicted"/>
<evidence type="ECO:0000313" key="2">
    <source>
        <dbReference type="Proteomes" id="UP000294963"/>
    </source>
</evidence>
<dbReference type="EMBL" id="SLVJ01000026">
    <property type="protein sequence ID" value="TCM61856.1"/>
    <property type="molecule type" value="Genomic_DNA"/>
</dbReference>
<accession>A0A4R1XFH4</accession>
<name>A0A4R1XFH4_ACICA</name>
<keyword evidence="2" id="KW-1185">Reference proteome</keyword>
<organism evidence="1 2">
    <name type="scientific">Acinetobacter calcoaceticus</name>
    <dbReference type="NCBI Taxonomy" id="471"/>
    <lineage>
        <taxon>Bacteria</taxon>
        <taxon>Pseudomonadati</taxon>
        <taxon>Pseudomonadota</taxon>
        <taxon>Gammaproteobacteria</taxon>
        <taxon>Moraxellales</taxon>
        <taxon>Moraxellaceae</taxon>
        <taxon>Acinetobacter</taxon>
        <taxon>Acinetobacter calcoaceticus/baumannii complex</taxon>
    </lineage>
</organism>
<dbReference type="OrthoDB" id="6689897at2"/>
<dbReference type="InterPro" id="IPR010877">
    <property type="entry name" value="Phage_Mu_Gp46"/>
</dbReference>
<dbReference type="Pfam" id="PF07409">
    <property type="entry name" value="GP46"/>
    <property type="match status" value="1"/>
</dbReference>
<comment type="caution">
    <text evidence="1">The sequence shown here is derived from an EMBL/GenBank/DDBJ whole genome shotgun (WGS) entry which is preliminary data.</text>
</comment>
<dbReference type="AlphaFoldDB" id="A0A4R1XFH4"/>
<sequence length="120" mass="13661">MGVINLETKDYVLTSLDAAFHDDVVQSVCLRLNIHRGKYWKDPRLGSRFYTLRRSKDVPRLLQTVKQYAEEALSDLVPDRLAALVVNAKQTIQSRIDLDINITRLTGQTQTIQYFVPVGG</sequence>